<evidence type="ECO:0000313" key="2">
    <source>
        <dbReference type="EMBL" id="WWC73420.1"/>
    </source>
</evidence>
<evidence type="ECO:0000313" key="3">
    <source>
        <dbReference type="Proteomes" id="UP000094020"/>
    </source>
</evidence>
<reference evidence="1" key="1">
    <citation type="submission" date="2013-07" db="EMBL/GenBank/DDBJ databases">
        <title>The Genome Sequence of Cryptococcus pinus CBS10737.</title>
        <authorList>
            <consortium name="The Broad Institute Genome Sequencing Platform"/>
            <person name="Cuomo C."/>
            <person name="Litvintseva A."/>
            <person name="Chen Y."/>
            <person name="Heitman J."/>
            <person name="Sun S."/>
            <person name="Springer D."/>
            <person name="Dromer F."/>
            <person name="Young S.K."/>
            <person name="Zeng Q."/>
            <person name="Gargeya S."/>
            <person name="Fitzgerald M."/>
            <person name="Abouelleil A."/>
            <person name="Alvarado L."/>
            <person name="Berlin A.M."/>
            <person name="Chapman S.B."/>
            <person name="Dewar J."/>
            <person name="Goldberg J."/>
            <person name="Griggs A."/>
            <person name="Gujja S."/>
            <person name="Hansen M."/>
            <person name="Howarth C."/>
            <person name="Imamovic A."/>
            <person name="Larimer J."/>
            <person name="McCowan C."/>
            <person name="Murphy C."/>
            <person name="Pearson M."/>
            <person name="Priest M."/>
            <person name="Roberts A."/>
            <person name="Saif S."/>
            <person name="Shea T."/>
            <person name="Sykes S."/>
            <person name="Wortman J."/>
            <person name="Nusbaum C."/>
            <person name="Birren B."/>
        </authorList>
    </citation>
    <scope>NUCLEOTIDE SEQUENCE [LARGE SCALE GENOMIC DNA]</scope>
    <source>
        <strain evidence="1">CBS 10737</strain>
    </source>
</reference>
<dbReference type="KEGG" id="kpin:30174082"/>
<keyword evidence="3" id="KW-1185">Reference proteome</keyword>
<sequence length="175" mass="19894">MTLKDLRTMQSKSCKYLTTWGDSKGNMARDLSQMLVCANLTRYLESRGHSDTAESKLELQRKATKYIDRELESQVSIIASQLIGIVDEENEENSKSHGLDRMEILDRLYNDDVVSVEWGKSDENSDSGVDGYDFCFTAEDKEPEDLGFLPEMSDEQLVRVLSFAKDFAPKDPYSP</sequence>
<reference evidence="1" key="3">
    <citation type="submission" date="2016-07" db="EMBL/GenBank/DDBJ databases">
        <title>Evolution of pathogenesis and genome organization in the Tremellales.</title>
        <authorList>
            <person name="Cuomo C."/>
            <person name="Litvintseva A."/>
            <person name="Heitman J."/>
            <person name="Chen Y."/>
            <person name="Sun S."/>
            <person name="Springer D."/>
            <person name="Dromer F."/>
            <person name="Young S."/>
            <person name="Zeng Q."/>
            <person name="Chapman S."/>
            <person name="Gujja S."/>
            <person name="Saif S."/>
            <person name="Birren B."/>
        </authorList>
    </citation>
    <scope>NUCLEOTIDE SEQUENCE</scope>
    <source>
        <strain evidence="1">CBS 10737</strain>
    </source>
</reference>
<dbReference type="RefSeq" id="XP_019009072.1">
    <property type="nucleotide sequence ID" value="XM_019157432.1"/>
</dbReference>
<dbReference type="EMBL" id="KI894014">
    <property type="protein sequence ID" value="OCF47853.1"/>
    <property type="molecule type" value="Genomic_DNA"/>
</dbReference>
<protein>
    <submittedName>
        <fullName evidence="1">Uncharacterized protein</fullName>
    </submittedName>
</protein>
<proteinExistence type="predicted"/>
<dbReference type="AlphaFoldDB" id="A0A1B9HX53"/>
<reference evidence="2" key="2">
    <citation type="submission" date="2013-07" db="EMBL/GenBank/DDBJ databases">
        <authorList>
            <consortium name="The Broad Institute Genome Sequencing Platform"/>
            <person name="Cuomo C."/>
            <person name="Litvintseva A."/>
            <person name="Chen Y."/>
            <person name="Heitman J."/>
            <person name="Sun S."/>
            <person name="Springer D."/>
            <person name="Dromer F."/>
            <person name="Young S.K."/>
            <person name="Zeng Q."/>
            <person name="Gargeya S."/>
            <person name="Fitzgerald M."/>
            <person name="Abouelleil A."/>
            <person name="Alvarado L."/>
            <person name="Berlin A.M."/>
            <person name="Chapman S.B."/>
            <person name="Dewar J."/>
            <person name="Goldberg J."/>
            <person name="Griggs A."/>
            <person name="Gujja S."/>
            <person name="Hansen M."/>
            <person name="Howarth C."/>
            <person name="Imamovic A."/>
            <person name="Larimer J."/>
            <person name="McCowan C."/>
            <person name="Murphy C."/>
            <person name="Pearson M."/>
            <person name="Priest M."/>
            <person name="Roberts A."/>
            <person name="Saif S."/>
            <person name="Shea T."/>
            <person name="Sykes S."/>
            <person name="Wortman J."/>
            <person name="Nusbaum C."/>
            <person name="Birren B."/>
        </authorList>
    </citation>
    <scope>NUCLEOTIDE SEQUENCE</scope>
    <source>
        <strain evidence="2">CBS 10737</strain>
    </source>
</reference>
<organism evidence="1">
    <name type="scientific">Kwoniella pini CBS 10737</name>
    <dbReference type="NCBI Taxonomy" id="1296096"/>
    <lineage>
        <taxon>Eukaryota</taxon>
        <taxon>Fungi</taxon>
        <taxon>Dikarya</taxon>
        <taxon>Basidiomycota</taxon>
        <taxon>Agaricomycotina</taxon>
        <taxon>Tremellomycetes</taxon>
        <taxon>Tremellales</taxon>
        <taxon>Cryptococcaceae</taxon>
        <taxon>Kwoniella</taxon>
    </lineage>
</organism>
<gene>
    <name evidence="1" type="ORF">I206_05713</name>
    <name evidence="2" type="ORF">I206_107387</name>
</gene>
<dbReference type="GeneID" id="30174082"/>
<evidence type="ECO:0000313" key="1">
    <source>
        <dbReference type="EMBL" id="OCF47853.1"/>
    </source>
</evidence>
<dbReference type="Proteomes" id="UP000094020">
    <property type="component" value="Chromosome 11"/>
</dbReference>
<name>A0A1B9HX53_9TREE</name>
<accession>A0A1B9HX53</accession>
<reference evidence="2" key="4">
    <citation type="submission" date="2024-02" db="EMBL/GenBank/DDBJ databases">
        <title>Comparative genomics of Cryptococcus and Kwoniella reveals pathogenesis evolution and contrasting modes of karyotype evolution via chromosome fusion or intercentromeric recombination.</title>
        <authorList>
            <person name="Coelho M.A."/>
            <person name="David-Palma M."/>
            <person name="Shea T."/>
            <person name="Bowers K."/>
            <person name="McGinley-Smith S."/>
            <person name="Mohammad A.W."/>
            <person name="Gnirke A."/>
            <person name="Yurkov A.M."/>
            <person name="Nowrousian M."/>
            <person name="Sun S."/>
            <person name="Cuomo C.A."/>
            <person name="Heitman J."/>
        </authorList>
    </citation>
    <scope>NUCLEOTIDE SEQUENCE</scope>
    <source>
        <strain evidence="2">CBS 10737</strain>
    </source>
</reference>
<dbReference type="EMBL" id="CP144529">
    <property type="protein sequence ID" value="WWC73420.1"/>
    <property type="molecule type" value="Genomic_DNA"/>
</dbReference>